<evidence type="ECO:0000256" key="1">
    <source>
        <dbReference type="ARBA" id="ARBA00001954"/>
    </source>
</evidence>
<dbReference type="PANTHER" id="PTHR11473:SF15">
    <property type="entry name" value="TYROSINE 3-MONOOXYGENASE"/>
    <property type="match status" value="1"/>
</dbReference>
<dbReference type="SUPFAM" id="SSF56534">
    <property type="entry name" value="Aromatic aminoacid monoxygenases, catalytic and oligomerization domains"/>
    <property type="match status" value="1"/>
</dbReference>
<comment type="cofactor">
    <cofactor evidence="1">
        <name>Fe(2+)</name>
        <dbReference type="ChEBI" id="CHEBI:29033"/>
    </cofactor>
</comment>
<dbReference type="Proteomes" id="UP000507470">
    <property type="component" value="Unassembled WGS sequence"/>
</dbReference>
<dbReference type="PANTHER" id="PTHR11473">
    <property type="entry name" value="AROMATIC AMINO ACID HYDROXYLASE"/>
    <property type="match status" value="1"/>
</dbReference>
<accession>A0A6J8EYW5</accession>
<dbReference type="InterPro" id="IPR036951">
    <property type="entry name" value="ArAA_hydroxylase_sf"/>
</dbReference>
<dbReference type="EC" id="1.14.16.2" evidence="8"/>
<dbReference type="InterPro" id="IPR001273">
    <property type="entry name" value="ArAA_hydroxylase"/>
</dbReference>
<dbReference type="GO" id="GO:0043204">
    <property type="term" value="C:perikaryon"/>
    <property type="evidence" value="ECO:0007669"/>
    <property type="project" value="TreeGrafter"/>
</dbReference>
<dbReference type="OrthoDB" id="6162240at2759"/>
<dbReference type="GO" id="GO:0004511">
    <property type="term" value="F:tyrosine 3-monooxygenase activity"/>
    <property type="evidence" value="ECO:0007669"/>
    <property type="project" value="UniProtKB-EC"/>
</dbReference>
<keyword evidence="5" id="KW-0408">Iron</keyword>
<dbReference type="Pfam" id="PF00351">
    <property type="entry name" value="Biopterin_H"/>
    <property type="match status" value="1"/>
</dbReference>
<keyword evidence="3" id="KW-0479">Metal-binding</keyword>
<keyword evidence="4 8" id="KW-0560">Oxidoreductase</keyword>
<dbReference type="GO" id="GO:0005506">
    <property type="term" value="F:iron ion binding"/>
    <property type="evidence" value="ECO:0007669"/>
    <property type="project" value="InterPro"/>
</dbReference>
<evidence type="ECO:0000256" key="4">
    <source>
        <dbReference type="ARBA" id="ARBA00023002"/>
    </source>
</evidence>
<keyword evidence="9" id="KW-1185">Reference proteome</keyword>
<evidence type="ECO:0000256" key="6">
    <source>
        <dbReference type="ARBA" id="ARBA00023033"/>
    </source>
</evidence>
<organism evidence="8 9">
    <name type="scientific">Mytilus coruscus</name>
    <name type="common">Sea mussel</name>
    <dbReference type="NCBI Taxonomy" id="42192"/>
    <lineage>
        <taxon>Eukaryota</taxon>
        <taxon>Metazoa</taxon>
        <taxon>Spiralia</taxon>
        <taxon>Lophotrochozoa</taxon>
        <taxon>Mollusca</taxon>
        <taxon>Bivalvia</taxon>
        <taxon>Autobranchia</taxon>
        <taxon>Pteriomorphia</taxon>
        <taxon>Mytilida</taxon>
        <taxon>Mytiloidea</taxon>
        <taxon>Mytilidae</taxon>
        <taxon>Mytilinae</taxon>
        <taxon>Mytilus</taxon>
    </lineage>
</organism>
<proteinExistence type="inferred from homology"/>
<reference evidence="8 9" key="1">
    <citation type="submission" date="2020-06" db="EMBL/GenBank/DDBJ databases">
        <authorList>
            <person name="Li R."/>
            <person name="Bekaert M."/>
        </authorList>
    </citation>
    <scope>NUCLEOTIDE SEQUENCE [LARGE SCALE GENOMIC DNA]</scope>
    <source>
        <strain evidence="9">wild</strain>
    </source>
</reference>
<dbReference type="GO" id="GO:0030424">
    <property type="term" value="C:axon"/>
    <property type="evidence" value="ECO:0007669"/>
    <property type="project" value="TreeGrafter"/>
</dbReference>
<dbReference type="Gene3D" id="1.10.800.10">
    <property type="entry name" value="Aromatic amino acid hydroxylase"/>
    <property type="match status" value="1"/>
</dbReference>
<dbReference type="EMBL" id="CACVKT020010275">
    <property type="protein sequence ID" value="CAC5425704.1"/>
    <property type="molecule type" value="Genomic_DNA"/>
</dbReference>
<dbReference type="GO" id="GO:0009072">
    <property type="term" value="P:aromatic amino acid metabolic process"/>
    <property type="evidence" value="ECO:0007669"/>
    <property type="project" value="InterPro"/>
</dbReference>
<evidence type="ECO:0000256" key="2">
    <source>
        <dbReference type="ARBA" id="ARBA00009712"/>
    </source>
</evidence>
<evidence type="ECO:0000313" key="8">
    <source>
        <dbReference type="EMBL" id="CAC5425704.1"/>
    </source>
</evidence>
<protein>
    <submittedName>
        <fullName evidence="8">TH</fullName>
        <ecNumber evidence="8">1.14.16.2</ecNumber>
    </submittedName>
</protein>
<name>A0A6J8EYW5_MYTCO</name>
<evidence type="ECO:0000256" key="5">
    <source>
        <dbReference type="ARBA" id="ARBA00023004"/>
    </source>
</evidence>
<evidence type="ECO:0000313" key="9">
    <source>
        <dbReference type="Proteomes" id="UP000507470"/>
    </source>
</evidence>
<feature type="domain" description="Biopterin-dependent aromatic amino acid hydroxylase family profile" evidence="7">
    <location>
        <begin position="101"/>
        <end position="195"/>
    </location>
</feature>
<dbReference type="GO" id="GO:0005737">
    <property type="term" value="C:cytoplasm"/>
    <property type="evidence" value="ECO:0007669"/>
    <property type="project" value="TreeGrafter"/>
</dbReference>
<dbReference type="InterPro" id="IPR019774">
    <property type="entry name" value="Aromatic-AA_hydroxylase_C"/>
</dbReference>
<comment type="similarity">
    <text evidence="2">Belongs to the biopterin-dependent aromatic amino acid hydroxylase family.</text>
</comment>
<dbReference type="InterPro" id="IPR036329">
    <property type="entry name" value="Aro-AA_hydroxylase_C_sf"/>
</dbReference>
<keyword evidence="6" id="KW-0503">Monooxygenase</keyword>
<gene>
    <name evidence="8" type="ORF">MCOR_57496</name>
</gene>
<evidence type="ECO:0000259" key="7">
    <source>
        <dbReference type="Pfam" id="PF00351"/>
    </source>
</evidence>
<sequence>MEHQCLICGKTFTMKKYLQILTTAKHVYVLEMQQISQRASEVIIDHIESRKSKKSRAQFEILIKCVSSRNRITSLVNSLRMVASIADVAIVSDQEVETKVIWFPRHISELNNCTHLVTKFEPELNSDHPTKSPEKLYIFTDKGKVSLIEATTVRKDEMFLKIVEELSSNIHIISENIEVKYHRSCCKSYTSKQNLTRYKEEFIETEDKVDSACIISPAASTSRITTRSDWYSGIFCKNTTYKHDARLHKVESEDRIKNILEAARNNSDHEIESTVLYENFTENALYHSASLAKHAKYLLKIPQKVNTESSDHDPAFVKLVSEISFDLMIKHQAFMMSILLEKFRALLAQEYADKYTTYKLQNTLSNFYGDSIVIQPKQGQGKSNIIFSSSIFIGDAVKAASQLNI</sequence>
<evidence type="ECO:0000256" key="3">
    <source>
        <dbReference type="ARBA" id="ARBA00022723"/>
    </source>
</evidence>
<dbReference type="AlphaFoldDB" id="A0A6J8EYW5"/>